<dbReference type="PANTHER" id="PTHR35010">
    <property type="entry name" value="BLL4672 PROTEIN-RELATED"/>
    <property type="match status" value="1"/>
</dbReference>
<accession>A0ABP7CXG1</accession>
<evidence type="ECO:0000259" key="1">
    <source>
        <dbReference type="Pfam" id="PF17765"/>
    </source>
</evidence>
<evidence type="ECO:0000313" key="2">
    <source>
        <dbReference type="EMBL" id="GAA3695973.1"/>
    </source>
</evidence>
<proteinExistence type="predicted"/>
<keyword evidence="3" id="KW-1185">Reference proteome</keyword>
<name>A0ABP7CXG1_9ACTN</name>
<gene>
    <name evidence="2" type="ORF">GCM10022204_09860</name>
</gene>
<dbReference type="Pfam" id="PF17765">
    <property type="entry name" value="MLTR_LBD"/>
    <property type="match status" value="1"/>
</dbReference>
<dbReference type="Proteomes" id="UP001500051">
    <property type="component" value="Unassembled WGS sequence"/>
</dbReference>
<dbReference type="Gene3D" id="3.30.450.180">
    <property type="match status" value="1"/>
</dbReference>
<dbReference type="PANTHER" id="PTHR35010:SF2">
    <property type="entry name" value="BLL4672 PROTEIN"/>
    <property type="match status" value="1"/>
</dbReference>
<protein>
    <recommendedName>
        <fullName evidence="1">MmyB-like transcription regulator ligand binding domain-containing protein</fullName>
    </recommendedName>
</protein>
<evidence type="ECO:0000313" key="3">
    <source>
        <dbReference type="Proteomes" id="UP001500051"/>
    </source>
</evidence>
<feature type="domain" description="MmyB-like transcription regulator ligand binding" evidence="1">
    <location>
        <begin position="4"/>
        <end position="85"/>
    </location>
</feature>
<dbReference type="EMBL" id="BAAAYX010000002">
    <property type="protein sequence ID" value="GAA3695973.1"/>
    <property type="molecule type" value="Genomic_DNA"/>
</dbReference>
<organism evidence="2 3">
    <name type="scientific">Microlunatus aurantiacus</name>
    <dbReference type="NCBI Taxonomy" id="446786"/>
    <lineage>
        <taxon>Bacteria</taxon>
        <taxon>Bacillati</taxon>
        <taxon>Actinomycetota</taxon>
        <taxon>Actinomycetes</taxon>
        <taxon>Propionibacteriales</taxon>
        <taxon>Propionibacteriaceae</taxon>
        <taxon>Microlunatus</taxon>
    </lineage>
</organism>
<dbReference type="InterPro" id="IPR041413">
    <property type="entry name" value="MLTR_LBD"/>
</dbReference>
<sequence length="93" mass="10320">MVTRRGLASRAAGLVRLLESHPEFRALWKEHEVGIRPRGVKRYLHPVVGFLELSCQVLLDPEQSHSLLVYTAPPGSESHDKLRLLSVVSAPTG</sequence>
<reference evidence="3" key="1">
    <citation type="journal article" date="2019" name="Int. J. Syst. Evol. Microbiol.">
        <title>The Global Catalogue of Microorganisms (GCM) 10K type strain sequencing project: providing services to taxonomists for standard genome sequencing and annotation.</title>
        <authorList>
            <consortium name="The Broad Institute Genomics Platform"/>
            <consortium name="The Broad Institute Genome Sequencing Center for Infectious Disease"/>
            <person name="Wu L."/>
            <person name="Ma J."/>
        </authorList>
    </citation>
    <scope>NUCLEOTIDE SEQUENCE [LARGE SCALE GENOMIC DNA]</scope>
    <source>
        <strain evidence="3">JCM 16548</strain>
    </source>
</reference>
<dbReference type="RefSeq" id="WP_344811150.1">
    <property type="nucleotide sequence ID" value="NZ_BAAAYX010000002.1"/>
</dbReference>
<comment type="caution">
    <text evidence="2">The sequence shown here is derived from an EMBL/GenBank/DDBJ whole genome shotgun (WGS) entry which is preliminary data.</text>
</comment>